<feature type="domain" description="MTC6 partial TIM-barrel" evidence="12">
    <location>
        <begin position="21"/>
        <end position="459"/>
    </location>
</feature>
<evidence type="ECO:0000256" key="9">
    <source>
        <dbReference type="ARBA" id="ARBA00039865"/>
    </source>
</evidence>
<dbReference type="PANTHER" id="PTHR35518">
    <property type="entry name" value="MAINTENANCE OF TELOMOERE CAPPING"/>
    <property type="match status" value="1"/>
</dbReference>
<dbReference type="PANTHER" id="PTHR35518:SF2">
    <property type="entry name" value="MAINTENANCE OF TELOMERE CAPPING PROTEIN 6"/>
    <property type="match status" value="1"/>
</dbReference>
<comment type="subcellular location">
    <subcellularLocation>
        <location evidence="1">Membrane</location>
        <topology evidence="1">Single-pass type I membrane protein</topology>
    </subcellularLocation>
</comment>
<accession>A0A6A5YT47</accession>
<keyword evidence="4 11" id="KW-1133">Transmembrane helix</keyword>
<dbReference type="OrthoDB" id="5573651at2759"/>
<evidence type="ECO:0000256" key="4">
    <source>
        <dbReference type="ARBA" id="ARBA00022989"/>
    </source>
</evidence>
<dbReference type="Proteomes" id="UP000799770">
    <property type="component" value="Unassembled WGS sequence"/>
</dbReference>
<dbReference type="Gene3D" id="3.10.100.10">
    <property type="entry name" value="Mannose-Binding Protein A, subunit A"/>
    <property type="match status" value="1"/>
</dbReference>
<dbReference type="SUPFAM" id="SSF56436">
    <property type="entry name" value="C-type lectin-like"/>
    <property type="match status" value="1"/>
</dbReference>
<feature type="compositionally biased region" description="Low complexity" evidence="10">
    <location>
        <begin position="154"/>
        <end position="171"/>
    </location>
</feature>
<evidence type="ECO:0000256" key="6">
    <source>
        <dbReference type="ARBA" id="ARBA00023180"/>
    </source>
</evidence>
<dbReference type="AlphaFoldDB" id="A0A6A5YT47"/>
<keyword evidence="2 11" id="KW-0812">Transmembrane</keyword>
<feature type="region of interest" description="Disordered" evidence="10">
    <location>
        <begin position="154"/>
        <end position="192"/>
    </location>
</feature>
<evidence type="ECO:0000256" key="1">
    <source>
        <dbReference type="ARBA" id="ARBA00004479"/>
    </source>
</evidence>
<evidence type="ECO:0000256" key="2">
    <source>
        <dbReference type="ARBA" id="ARBA00022692"/>
    </source>
</evidence>
<comment type="function">
    <text evidence="7">May be involved in telomere capping.</text>
</comment>
<evidence type="ECO:0000256" key="11">
    <source>
        <dbReference type="SAM" id="Phobius"/>
    </source>
</evidence>
<feature type="transmembrane region" description="Helical" evidence="11">
    <location>
        <begin position="622"/>
        <end position="646"/>
    </location>
</feature>
<keyword evidence="14" id="KW-1185">Reference proteome</keyword>
<dbReference type="GO" id="GO:0016020">
    <property type="term" value="C:membrane"/>
    <property type="evidence" value="ECO:0007669"/>
    <property type="project" value="UniProtKB-SubCell"/>
</dbReference>
<proteinExistence type="inferred from homology"/>
<evidence type="ECO:0000256" key="10">
    <source>
        <dbReference type="SAM" id="MobiDB-lite"/>
    </source>
</evidence>
<dbReference type="EMBL" id="ML977340">
    <property type="protein sequence ID" value="KAF2109904.1"/>
    <property type="molecule type" value="Genomic_DNA"/>
</dbReference>
<evidence type="ECO:0000256" key="8">
    <source>
        <dbReference type="ARBA" id="ARBA00038159"/>
    </source>
</evidence>
<dbReference type="CDD" id="cd00037">
    <property type="entry name" value="CLECT"/>
    <property type="match status" value="1"/>
</dbReference>
<dbReference type="InterPro" id="IPR016186">
    <property type="entry name" value="C-type_lectin-like/link_sf"/>
</dbReference>
<name>A0A6A5YT47_9PLEO</name>
<keyword evidence="5 11" id="KW-0472">Membrane</keyword>
<evidence type="ECO:0000313" key="13">
    <source>
        <dbReference type="EMBL" id="KAF2109904.1"/>
    </source>
</evidence>
<sequence length="670" mass="73023">MSDSLYNPDDGALLIQPWDEAFRAQRDVGLRIPLNYLTVPAISLQGACFAHNQYENKAFQKCISNLLASGFRRYLVDVYWDPGRNVWSLCPAQLPPGDADSDQEQSPSVLTVSSSVYADRRGIEQTKATLWPTALSNWEGILWPRQDDVSSSSEAASSIATSTTPSIPVSTGASTLTSSNIRSSPSPVTTSAPLPSFLTFPTDYDAPLVEVGSYNCTILMTLDFLTGILEDFMSDTDTTTDASVNYFFISVHAAASYNTPSTPAQQPPSDQLPGEGNLLSDIVKGNLSSVLFTPSDLQGERNNLNDSWYDVHLDDLPLLGYYTTSTNSDGNEVSDDGWPSEAYAEFKKFWRLVASFLDVDPQMSGYNLSADFDTIFPPDEIRLLHNVTISPSGGVTSGCLFKPSDVTITPDTNSSWAVGLIPSVNIGRNPDTTIPIASVANLTQCGISPFINSSISNVTADEDPTPYLAYTHSTLWSWLPGEPLNTTDASSDNYVSKCTVMTTDSPYPGRWKTADCQTRNRVACQHTEQPYNWTISTTEMDYFDGESGCPSPYTFSVPHTAIENQHLLSVLQNPSAQPSGSFSNGPIFVNLNSIDIAGCWVTSINGTCPYVPRTDSNRTRIVVIPTVAAVIICVLAALTFFVKCAANRREGHRARRRRNVGGWDYEGVPS</sequence>
<evidence type="ECO:0000259" key="12">
    <source>
        <dbReference type="Pfam" id="PF25506"/>
    </source>
</evidence>
<keyword evidence="3" id="KW-0732">Signal</keyword>
<evidence type="ECO:0000256" key="5">
    <source>
        <dbReference type="ARBA" id="ARBA00023136"/>
    </source>
</evidence>
<evidence type="ECO:0000256" key="3">
    <source>
        <dbReference type="ARBA" id="ARBA00022729"/>
    </source>
</evidence>
<protein>
    <recommendedName>
        <fullName evidence="9">Maintenance of telomere capping protein 6</fullName>
    </recommendedName>
</protein>
<gene>
    <name evidence="13" type="ORF">BDV96DRAFT_604388</name>
</gene>
<dbReference type="InterPro" id="IPR051008">
    <property type="entry name" value="Telomere_Capping_Maintenance"/>
</dbReference>
<dbReference type="InterPro" id="IPR057530">
    <property type="entry name" value="TIM-barrel_MTC6"/>
</dbReference>
<feature type="compositionally biased region" description="Polar residues" evidence="10">
    <location>
        <begin position="172"/>
        <end position="192"/>
    </location>
</feature>
<keyword evidence="6" id="KW-0325">Glycoprotein</keyword>
<evidence type="ECO:0000256" key="7">
    <source>
        <dbReference type="ARBA" id="ARBA00037703"/>
    </source>
</evidence>
<reference evidence="13" key="1">
    <citation type="journal article" date="2020" name="Stud. Mycol.">
        <title>101 Dothideomycetes genomes: a test case for predicting lifestyles and emergence of pathogens.</title>
        <authorList>
            <person name="Haridas S."/>
            <person name="Albert R."/>
            <person name="Binder M."/>
            <person name="Bloem J."/>
            <person name="Labutti K."/>
            <person name="Salamov A."/>
            <person name="Andreopoulos B."/>
            <person name="Baker S."/>
            <person name="Barry K."/>
            <person name="Bills G."/>
            <person name="Bluhm B."/>
            <person name="Cannon C."/>
            <person name="Castanera R."/>
            <person name="Culley D."/>
            <person name="Daum C."/>
            <person name="Ezra D."/>
            <person name="Gonzalez J."/>
            <person name="Henrissat B."/>
            <person name="Kuo A."/>
            <person name="Liang C."/>
            <person name="Lipzen A."/>
            <person name="Lutzoni F."/>
            <person name="Magnuson J."/>
            <person name="Mondo S."/>
            <person name="Nolan M."/>
            <person name="Ohm R."/>
            <person name="Pangilinan J."/>
            <person name="Park H.-J."/>
            <person name="Ramirez L."/>
            <person name="Alfaro M."/>
            <person name="Sun H."/>
            <person name="Tritt A."/>
            <person name="Yoshinaga Y."/>
            <person name="Zwiers L.-H."/>
            <person name="Turgeon B."/>
            <person name="Goodwin S."/>
            <person name="Spatafora J."/>
            <person name="Crous P."/>
            <person name="Grigoriev I."/>
        </authorList>
    </citation>
    <scope>NUCLEOTIDE SEQUENCE</scope>
    <source>
        <strain evidence="13">CBS 627.86</strain>
    </source>
</reference>
<organism evidence="13 14">
    <name type="scientific">Lophiotrema nucula</name>
    <dbReference type="NCBI Taxonomy" id="690887"/>
    <lineage>
        <taxon>Eukaryota</taxon>
        <taxon>Fungi</taxon>
        <taxon>Dikarya</taxon>
        <taxon>Ascomycota</taxon>
        <taxon>Pezizomycotina</taxon>
        <taxon>Dothideomycetes</taxon>
        <taxon>Pleosporomycetidae</taxon>
        <taxon>Pleosporales</taxon>
        <taxon>Lophiotremataceae</taxon>
        <taxon>Lophiotrema</taxon>
    </lineage>
</organism>
<dbReference type="Pfam" id="PF25506">
    <property type="entry name" value="TIM-barrel_MTC6"/>
    <property type="match status" value="1"/>
</dbReference>
<evidence type="ECO:0000313" key="14">
    <source>
        <dbReference type="Proteomes" id="UP000799770"/>
    </source>
</evidence>
<dbReference type="InterPro" id="IPR016187">
    <property type="entry name" value="CTDL_fold"/>
</dbReference>
<comment type="similarity">
    <text evidence="8">Belongs to the MTC6 family.</text>
</comment>